<dbReference type="AlphaFoldDB" id="A0A0W0XIN3"/>
<dbReference type="GO" id="GO:0016226">
    <property type="term" value="P:iron-sulfur cluster assembly"/>
    <property type="evidence" value="ECO:0007669"/>
    <property type="project" value="TreeGrafter"/>
</dbReference>
<sequence length="321" mass="36891">MTGTQYLINHRPLSIYSPLNQELFFESHKNYLFDLSYLGVMNVEGKHGSEFLQGQISCDVREINTKQMRQGALCNLKGRVTALLDVLAWQGLHLILPDDLVIETQRSLMKAAMLSRVNVQRSSAHQLFGLYLQNKDDLLPFNIELPLERWGVSSHETYCCYHLGDNFFIVLVSSKQTATFISSFHAQNQWRGSLAWHALQLQHRRIEIYPESRGLFLPHRLGLHLSGYLNFNKGCYKGQEIIARTHFRATLKHELKLFVIETSEPLCSGQKMYANYRDIEIGELIDFCPIKDEKFIIAASVLFDHPSQCLIEGHQHPVCLS</sequence>
<accession>A0A0W0XIN3</accession>
<dbReference type="Proteomes" id="UP000054858">
    <property type="component" value="Unassembled WGS sequence"/>
</dbReference>
<dbReference type="RefSeq" id="WP_025385682.1">
    <property type="nucleotide sequence ID" value="NZ_LCUA01000023.1"/>
</dbReference>
<dbReference type="SUPFAM" id="SSF103025">
    <property type="entry name" value="Folate-binding domain"/>
    <property type="match status" value="1"/>
</dbReference>
<dbReference type="NCBIfam" id="TIGR03317">
    <property type="entry name" value="ygfZ_signature"/>
    <property type="match status" value="1"/>
</dbReference>
<dbReference type="EMBL" id="LNYP01000003">
    <property type="protein sequence ID" value="KTD44461.1"/>
    <property type="molecule type" value="Genomic_DNA"/>
</dbReference>
<reference evidence="1 2" key="1">
    <citation type="submission" date="2015-11" db="EMBL/GenBank/DDBJ databases">
        <title>Genomic analysis of 38 Legionella species identifies large and diverse effector repertoires.</title>
        <authorList>
            <person name="Burstein D."/>
            <person name="Amaro F."/>
            <person name="Zusman T."/>
            <person name="Lifshitz Z."/>
            <person name="Cohen O."/>
            <person name="Gilbert J.A."/>
            <person name="Pupko T."/>
            <person name="Shuman H.A."/>
            <person name="Segal G."/>
        </authorList>
    </citation>
    <scope>NUCLEOTIDE SEQUENCE [LARGE SCALE GENOMIC DNA]</scope>
    <source>
        <strain evidence="1 2">Oak Ridge-10</strain>
    </source>
</reference>
<gene>
    <name evidence="1" type="ORF">Loak_0161</name>
</gene>
<comment type="caution">
    <text evidence="1">The sequence shown here is derived from an EMBL/GenBank/DDBJ whole genome shotgun (WGS) entry which is preliminary data.</text>
</comment>
<dbReference type="InterPro" id="IPR045179">
    <property type="entry name" value="YgfZ/GcvT"/>
</dbReference>
<dbReference type="Gene3D" id="3.30.70.1630">
    <property type="match status" value="1"/>
</dbReference>
<dbReference type="Gene3D" id="3.30.70.1400">
    <property type="entry name" value="Aminomethyltransferase beta-barrel domains"/>
    <property type="match status" value="1"/>
</dbReference>
<name>A0A0W0XIN3_9GAMM</name>
<dbReference type="InterPro" id="IPR017703">
    <property type="entry name" value="YgfZ/GCV_T_CS"/>
</dbReference>
<dbReference type="Gene3D" id="2.40.30.160">
    <property type="match status" value="1"/>
</dbReference>
<dbReference type="PANTHER" id="PTHR22602:SF0">
    <property type="entry name" value="TRANSFERASE CAF17, MITOCHONDRIAL-RELATED"/>
    <property type="match status" value="1"/>
</dbReference>
<protein>
    <submittedName>
        <fullName evidence="1">Glycine cleavage T protein</fullName>
    </submittedName>
</protein>
<organism evidence="1 2">
    <name type="scientific">Legionella oakridgensis</name>
    <dbReference type="NCBI Taxonomy" id="29423"/>
    <lineage>
        <taxon>Bacteria</taxon>
        <taxon>Pseudomonadati</taxon>
        <taxon>Pseudomonadota</taxon>
        <taxon>Gammaproteobacteria</taxon>
        <taxon>Legionellales</taxon>
        <taxon>Legionellaceae</taxon>
        <taxon>Legionella</taxon>
    </lineage>
</organism>
<dbReference type="PANTHER" id="PTHR22602">
    <property type="entry name" value="TRANSFERASE CAF17, MITOCHONDRIAL-RELATED"/>
    <property type="match status" value="1"/>
</dbReference>
<evidence type="ECO:0000313" key="1">
    <source>
        <dbReference type="EMBL" id="KTD44461.1"/>
    </source>
</evidence>
<evidence type="ECO:0000313" key="2">
    <source>
        <dbReference type="Proteomes" id="UP000054858"/>
    </source>
</evidence>
<dbReference type="PATRIC" id="fig|29423.5.peg.168"/>
<proteinExistence type="predicted"/>